<comment type="caution">
    <text evidence="1">The sequence shown here is derived from an EMBL/GenBank/DDBJ whole genome shotgun (WGS) entry which is preliminary data.</text>
</comment>
<protein>
    <submittedName>
        <fullName evidence="1">Uncharacterized protein</fullName>
    </submittedName>
</protein>
<evidence type="ECO:0000313" key="2">
    <source>
        <dbReference type="Proteomes" id="UP001548189"/>
    </source>
</evidence>
<dbReference type="Proteomes" id="UP001548189">
    <property type="component" value="Unassembled WGS sequence"/>
</dbReference>
<dbReference type="EMBL" id="JBEVCJ010000031">
    <property type="protein sequence ID" value="MET1256978.1"/>
    <property type="molecule type" value="Genomic_DNA"/>
</dbReference>
<accession>A0ABV2BYI7</accession>
<organism evidence="1 2">
    <name type="scientific">Aliikangiella maris</name>
    <dbReference type="NCBI Taxonomy" id="3162458"/>
    <lineage>
        <taxon>Bacteria</taxon>
        <taxon>Pseudomonadati</taxon>
        <taxon>Pseudomonadota</taxon>
        <taxon>Gammaproteobacteria</taxon>
        <taxon>Oceanospirillales</taxon>
        <taxon>Pleioneaceae</taxon>
        <taxon>Aliikangiella</taxon>
    </lineage>
</organism>
<keyword evidence="2" id="KW-1185">Reference proteome</keyword>
<evidence type="ECO:0000313" key="1">
    <source>
        <dbReference type="EMBL" id="MET1256978.1"/>
    </source>
</evidence>
<proteinExistence type="predicted"/>
<reference evidence="1 2" key="1">
    <citation type="submission" date="2024-06" db="EMBL/GenBank/DDBJ databases">
        <authorList>
            <person name="Li F."/>
        </authorList>
    </citation>
    <scope>NUCLEOTIDE SEQUENCE [LARGE SCALE GENOMIC DNA]</scope>
    <source>
        <strain evidence="1 2">GXAS 311</strain>
    </source>
</reference>
<name>A0ABV2BYI7_9GAMM</name>
<gene>
    <name evidence="1" type="ORF">ABVT43_17680</name>
</gene>
<sequence length="97" mass="11095">MKNSMSLLMIILIYLSMSTAVNSATFDNVLKVAKQQSNQKYKVKAIYFNGSPTQAEKLLQQVIIEQATGDWVYDSYIDLKNENVDAKLLVFKRKTKK</sequence>